<keyword evidence="2" id="KW-1185">Reference proteome</keyword>
<protein>
    <submittedName>
        <fullName evidence="1">Uncharacterized protein</fullName>
    </submittedName>
</protein>
<name>A0A1Z5HRV0_9FIRM</name>
<organism evidence="1 2">
    <name type="scientific">Calderihabitans maritimus</name>
    <dbReference type="NCBI Taxonomy" id="1246530"/>
    <lineage>
        <taxon>Bacteria</taxon>
        <taxon>Bacillati</taxon>
        <taxon>Bacillota</taxon>
        <taxon>Clostridia</taxon>
        <taxon>Neomoorellales</taxon>
        <taxon>Calderihabitantaceae</taxon>
        <taxon>Calderihabitans</taxon>
    </lineage>
</organism>
<feature type="non-terminal residue" evidence="1">
    <location>
        <position position="1"/>
    </location>
</feature>
<reference evidence="2" key="1">
    <citation type="journal article" date="2017" name="Appl. Environ. Microbiol.">
        <title>Genomic analysis of Calderihabitans maritimus KKC1, a thermophilic hydrogenogenic carboxydotrophic bacterium isolated from marine sediment.</title>
        <authorList>
            <person name="Omae K."/>
            <person name="Yoneda Y."/>
            <person name="Fukuyama Y."/>
            <person name="Yoshida T."/>
            <person name="Sako Y."/>
        </authorList>
    </citation>
    <scope>NUCLEOTIDE SEQUENCE [LARGE SCALE GENOMIC DNA]</scope>
    <source>
        <strain evidence="2">KKC1</strain>
    </source>
</reference>
<dbReference type="EMBL" id="BDGJ01000044">
    <property type="protein sequence ID" value="GAW92051.1"/>
    <property type="molecule type" value="Genomic_DNA"/>
</dbReference>
<sequence length="62" mass="7488">FLLPFLSLELFIPIFWPLTFYRESSELKRQWPKYRPLGLGPCRGVLSHCRFKLSYPFLFHPT</sequence>
<proteinExistence type="predicted"/>
<accession>A0A1Z5HRV0</accession>
<dbReference type="Proteomes" id="UP000197032">
    <property type="component" value="Unassembled WGS sequence"/>
</dbReference>
<evidence type="ECO:0000313" key="1">
    <source>
        <dbReference type="EMBL" id="GAW92051.1"/>
    </source>
</evidence>
<dbReference type="AlphaFoldDB" id="A0A1Z5HRV0"/>
<gene>
    <name evidence="1" type="ORF">KKC1_12110</name>
</gene>
<comment type="caution">
    <text evidence="1">The sequence shown here is derived from an EMBL/GenBank/DDBJ whole genome shotgun (WGS) entry which is preliminary data.</text>
</comment>
<evidence type="ECO:0000313" key="2">
    <source>
        <dbReference type="Proteomes" id="UP000197032"/>
    </source>
</evidence>